<organism evidence="3 4">
    <name type="scientific">Minwuia thermotolerans</name>
    <dbReference type="NCBI Taxonomy" id="2056226"/>
    <lineage>
        <taxon>Bacteria</taxon>
        <taxon>Pseudomonadati</taxon>
        <taxon>Pseudomonadota</taxon>
        <taxon>Alphaproteobacteria</taxon>
        <taxon>Minwuiales</taxon>
        <taxon>Minwuiaceae</taxon>
        <taxon>Minwuia</taxon>
    </lineage>
</organism>
<dbReference type="RefSeq" id="WP_109794449.1">
    <property type="nucleotide sequence ID" value="NZ_PHIG01000004.1"/>
</dbReference>
<dbReference type="PROSITE" id="PS51353">
    <property type="entry name" value="ARSC"/>
    <property type="match status" value="1"/>
</dbReference>
<dbReference type="NCBIfam" id="TIGR01617">
    <property type="entry name" value="arsC_related"/>
    <property type="match status" value="1"/>
</dbReference>
<reference evidence="3 4" key="1">
    <citation type="submission" date="2017-11" db="EMBL/GenBank/DDBJ databases">
        <title>Draft genome sequence of Rhizobiales bacterium SY3-13.</title>
        <authorList>
            <person name="Sun C."/>
        </authorList>
    </citation>
    <scope>NUCLEOTIDE SEQUENCE [LARGE SCALE GENOMIC DNA]</scope>
    <source>
        <strain evidence="3 4">SY3-13</strain>
    </source>
</reference>
<gene>
    <name evidence="3" type="ORF">CVT23_00805</name>
</gene>
<evidence type="ECO:0000256" key="2">
    <source>
        <dbReference type="PROSITE-ProRule" id="PRU01282"/>
    </source>
</evidence>
<name>A0A2M9G7E2_9PROT</name>
<comment type="similarity">
    <text evidence="1 2">Belongs to the ArsC family.</text>
</comment>
<dbReference type="Proteomes" id="UP000229498">
    <property type="component" value="Unassembled WGS sequence"/>
</dbReference>
<dbReference type="PANTHER" id="PTHR30041:SF8">
    <property type="entry name" value="PROTEIN YFFB"/>
    <property type="match status" value="1"/>
</dbReference>
<protein>
    <submittedName>
        <fullName evidence="3">Arsenate reductase</fullName>
    </submittedName>
</protein>
<dbReference type="Pfam" id="PF03960">
    <property type="entry name" value="ArsC"/>
    <property type="match status" value="1"/>
</dbReference>
<dbReference type="InterPro" id="IPR006504">
    <property type="entry name" value="Tscrpt_reg_Spx/MgsR"/>
</dbReference>
<evidence type="ECO:0000313" key="3">
    <source>
        <dbReference type="EMBL" id="PJK31624.1"/>
    </source>
</evidence>
<comment type="caution">
    <text evidence="3">The sequence shown here is derived from an EMBL/GenBank/DDBJ whole genome shotgun (WGS) entry which is preliminary data.</text>
</comment>
<sequence length="117" mass="12516">MAAWKVYGLKNCDTCRKARKWLAAEGVAHDFVDVRADGVEAADIERWAAAVGWESLINRRGATWRGLSEQDRAAALGGEGAPGLVAAQPALVKRPVFENGPRVLVGFTDAVKAEVKG</sequence>
<dbReference type="CDD" id="cd03035">
    <property type="entry name" value="ArsC_Yffb"/>
    <property type="match status" value="1"/>
</dbReference>
<dbReference type="InterPro" id="IPR006660">
    <property type="entry name" value="Arsenate_reductase-like"/>
</dbReference>
<dbReference type="SUPFAM" id="SSF52833">
    <property type="entry name" value="Thioredoxin-like"/>
    <property type="match status" value="1"/>
</dbReference>
<dbReference type="PANTHER" id="PTHR30041">
    <property type="entry name" value="ARSENATE REDUCTASE"/>
    <property type="match status" value="1"/>
</dbReference>
<accession>A0A2M9G7E2</accession>
<dbReference type="InterPro" id="IPR036249">
    <property type="entry name" value="Thioredoxin-like_sf"/>
</dbReference>
<evidence type="ECO:0000313" key="4">
    <source>
        <dbReference type="Proteomes" id="UP000229498"/>
    </source>
</evidence>
<proteinExistence type="inferred from homology"/>
<keyword evidence="4" id="KW-1185">Reference proteome</keyword>
<dbReference type="Gene3D" id="3.40.30.10">
    <property type="entry name" value="Glutaredoxin"/>
    <property type="match status" value="1"/>
</dbReference>
<dbReference type="OrthoDB" id="9803749at2"/>
<dbReference type="AlphaFoldDB" id="A0A2M9G7E2"/>
<dbReference type="EMBL" id="PHIG01000004">
    <property type="protein sequence ID" value="PJK31624.1"/>
    <property type="molecule type" value="Genomic_DNA"/>
</dbReference>
<evidence type="ECO:0000256" key="1">
    <source>
        <dbReference type="ARBA" id="ARBA00007198"/>
    </source>
</evidence>